<organism evidence="4 5">
    <name type="scientific">[Candida] anglica</name>
    <dbReference type="NCBI Taxonomy" id="148631"/>
    <lineage>
        <taxon>Eukaryota</taxon>
        <taxon>Fungi</taxon>
        <taxon>Dikarya</taxon>
        <taxon>Ascomycota</taxon>
        <taxon>Saccharomycotina</taxon>
        <taxon>Pichiomycetes</taxon>
        <taxon>Debaryomycetaceae</taxon>
        <taxon>Kurtzmaniella</taxon>
    </lineage>
</organism>
<feature type="coiled-coil region" evidence="1">
    <location>
        <begin position="222"/>
        <end position="292"/>
    </location>
</feature>
<evidence type="ECO:0000313" key="4">
    <source>
        <dbReference type="EMBL" id="CAK7909137.1"/>
    </source>
</evidence>
<keyword evidence="1" id="KW-0175">Coiled coil</keyword>
<name>A0ABP0EF63_9ASCO</name>
<sequence>MDSRRAEITPIQSYTNLSKFPGRRQQLDEGPPITPTRNNGGPGLRTTTTVTTTSDEGKKLLIDQFYNAVNEHAGSPSVTSPGSGNDLGPLGGGTGAVGGVTNGSINSTLPTWLLSGQGIQPTSRDKLPLEPFSENSLRELLRKGGATYISLDEKLFNDEDLESYLLNIDGIIGDMYEPGQAPLIPLARVVEDLSGSLIDNVHNQFEDCKKNSNTNHPTKQQVRRLKEYVEKLQKGAKSLSTELAKDWEPTRLRYQQQVNQNVDKLEELATTLDGLEQRLNTSKQSISKSKQTMARAITEKLELLEEVDRRMTAYARGKKERRVKILGTMAAGMVVAIAILVAVKLRSS</sequence>
<evidence type="ECO:0000256" key="1">
    <source>
        <dbReference type="SAM" id="Coils"/>
    </source>
</evidence>
<evidence type="ECO:0000256" key="3">
    <source>
        <dbReference type="SAM" id="Phobius"/>
    </source>
</evidence>
<dbReference type="Proteomes" id="UP001497600">
    <property type="component" value="Chromosome E"/>
</dbReference>
<evidence type="ECO:0000313" key="5">
    <source>
        <dbReference type="Proteomes" id="UP001497600"/>
    </source>
</evidence>
<protein>
    <submittedName>
        <fullName evidence="4">Uncharacterized protein</fullName>
    </submittedName>
</protein>
<feature type="region of interest" description="Disordered" evidence="2">
    <location>
        <begin position="72"/>
        <end position="93"/>
    </location>
</feature>
<keyword evidence="3" id="KW-0472">Membrane</keyword>
<evidence type="ECO:0000256" key="2">
    <source>
        <dbReference type="SAM" id="MobiDB-lite"/>
    </source>
</evidence>
<keyword evidence="3" id="KW-0812">Transmembrane</keyword>
<feature type="region of interest" description="Disordered" evidence="2">
    <location>
        <begin position="1"/>
        <end position="53"/>
    </location>
</feature>
<gene>
    <name evidence="4" type="ORF">CAAN4_E13366</name>
</gene>
<reference evidence="4 5" key="1">
    <citation type="submission" date="2024-01" db="EMBL/GenBank/DDBJ databases">
        <authorList>
            <consortium name="Genoscope - CEA"/>
            <person name="William W."/>
        </authorList>
    </citation>
    <scope>NUCLEOTIDE SEQUENCE [LARGE SCALE GENOMIC DNA]</scope>
    <source>
        <strain evidence="4 5">29B2s-10</strain>
    </source>
</reference>
<dbReference type="EMBL" id="OZ004257">
    <property type="protein sequence ID" value="CAK7909137.1"/>
    <property type="molecule type" value="Genomic_DNA"/>
</dbReference>
<accession>A0ABP0EF63</accession>
<keyword evidence="5" id="KW-1185">Reference proteome</keyword>
<proteinExistence type="predicted"/>
<feature type="transmembrane region" description="Helical" evidence="3">
    <location>
        <begin position="325"/>
        <end position="343"/>
    </location>
</feature>
<keyword evidence="3" id="KW-1133">Transmembrane helix</keyword>